<dbReference type="SUPFAM" id="SSF81383">
    <property type="entry name" value="F-box domain"/>
    <property type="match status" value="1"/>
</dbReference>
<gene>
    <name evidence="1" type="ORF">L484_015504</name>
</gene>
<evidence type="ECO:0000313" key="2">
    <source>
        <dbReference type="Proteomes" id="UP000030645"/>
    </source>
</evidence>
<dbReference type="Proteomes" id="UP000030645">
    <property type="component" value="Unassembled WGS sequence"/>
</dbReference>
<organism evidence="1 2">
    <name type="scientific">Morus notabilis</name>
    <dbReference type="NCBI Taxonomy" id="981085"/>
    <lineage>
        <taxon>Eukaryota</taxon>
        <taxon>Viridiplantae</taxon>
        <taxon>Streptophyta</taxon>
        <taxon>Embryophyta</taxon>
        <taxon>Tracheophyta</taxon>
        <taxon>Spermatophyta</taxon>
        <taxon>Magnoliopsida</taxon>
        <taxon>eudicotyledons</taxon>
        <taxon>Gunneridae</taxon>
        <taxon>Pentapetalae</taxon>
        <taxon>rosids</taxon>
        <taxon>fabids</taxon>
        <taxon>Rosales</taxon>
        <taxon>Moraceae</taxon>
        <taxon>Moreae</taxon>
        <taxon>Morus</taxon>
    </lineage>
</organism>
<name>W9RUK0_9ROSA</name>
<accession>W9RUK0</accession>
<dbReference type="EMBL" id="KE345116">
    <property type="protein sequence ID" value="EXB93959.1"/>
    <property type="molecule type" value="Genomic_DNA"/>
</dbReference>
<dbReference type="InterPro" id="IPR050796">
    <property type="entry name" value="SCF_F-box_component"/>
</dbReference>
<evidence type="ECO:0000313" key="1">
    <source>
        <dbReference type="EMBL" id="EXB93959.1"/>
    </source>
</evidence>
<protein>
    <recommendedName>
        <fullName evidence="3">F-box domain-containing protein</fullName>
    </recommendedName>
</protein>
<sequence>MAKTLLPWEIIVDIISRLSVKDLLRYSKWCSLIDGPDFIKLYLINHSKRPNFNVGHNSLQQQHLLRPESLQSRNDVVLWNPSTRSTKANSWKMNKKTGTYFLIAFLPSNGSGVAFFSRNALHWLVLQKSSSESEFSSSEVTLALNLVTEEYREIPQQECTEKYEGNIEIFASVFEISLAVLGGSLCCVRSYVESPYSSDFLVHRVDVWVMKQYGVKESWRIFGANERYWN</sequence>
<dbReference type="PANTHER" id="PTHR31672">
    <property type="entry name" value="BNACNNG10540D PROTEIN"/>
    <property type="match status" value="1"/>
</dbReference>
<dbReference type="InterPro" id="IPR036047">
    <property type="entry name" value="F-box-like_dom_sf"/>
</dbReference>
<evidence type="ECO:0008006" key="3">
    <source>
        <dbReference type="Google" id="ProtNLM"/>
    </source>
</evidence>
<dbReference type="AlphaFoldDB" id="W9RUK0"/>
<keyword evidence="2" id="KW-1185">Reference proteome</keyword>
<reference evidence="2" key="1">
    <citation type="submission" date="2013-01" db="EMBL/GenBank/DDBJ databases">
        <title>Draft Genome Sequence of a Mulberry Tree, Morus notabilis C.K. Schneid.</title>
        <authorList>
            <person name="He N."/>
            <person name="Zhao S."/>
        </authorList>
    </citation>
    <scope>NUCLEOTIDE SEQUENCE</scope>
</reference>
<proteinExistence type="predicted"/>
<dbReference type="PANTHER" id="PTHR31672:SF13">
    <property type="entry name" value="F-BOX PROTEIN CPR30-LIKE"/>
    <property type="match status" value="1"/>
</dbReference>